<dbReference type="AlphaFoldDB" id="J0NL48"/>
<accession>J0NL48</accession>
<dbReference type="PATRIC" id="fig|1125717.3.peg.467"/>
<dbReference type="InterPro" id="IPR052523">
    <property type="entry name" value="Trichothecene_AcTrans"/>
</dbReference>
<dbReference type="SUPFAM" id="SSF55729">
    <property type="entry name" value="Acyl-CoA N-acyltransferases (Nat)"/>
    <property type="match status" value="1"/>
</dbReference>
<dbReference type="EMBL" id="AKFS01000071">
    <property type="protein sequence ID" value="EJF47869.1"/>
    <property type="molecule type" value="Genomic_DNA"/>
</dbReference>
<evidence type="ECO:0000313" key="2">
    <source>
        <dbReference type="EMBL" id="EJF47869.1"/>
    </source>
</evidence>
<dbReference type="OrthoDB" id="3256225at2"/>
<dbReference type="RefSeq" id="WP_005868460.1">
    <property type="nucleotide sequence ID" value="NZ_AKFS01000071.1"/>
</dbReference>
<dbReference type="Proteomes" id="UP000004578">
    <property type="component" value="Unassembled WGS sequence"/>
</dbReference>
<evidence type="ECO:0000313" key="3">
    <source>
        <dbReference type="Proteomes" id="UP000004578"/>
    </source>
</evidence>
<gene>
    <name evidence="2" type="ORF">HMPREF1317_0254</name>
</gene>
<keyword evidence="2" id="KW-0808">Transferase</keyword>
<dbReference type="GO" id="GO:0016747">
    <property type="term" value="F:acyltransferase activity, transferring groups other than amino-acyl groups"/>
    <property type="evidence" value="ECO:0007669"/>
    <property type="project" value="InterPro"/>
</dbReference>
<dbReference type="InterPro" id="IPR016181">
    <property type="entry name" value="Acyl_CoA_acyltransferase"/>
</dbReference>
<dbReference type="PANTHER" id="PTHR42791">
    <property type="entry name" value="GNAT FAMILY ACETYLTRANSFERASE"/>
    <property type="match status" value="1"/>
</dbReference>
<reference evidence="2 3" key="1">
    <citation type="submission" date="2012-05" db="EMBL/GenBank/DDBJ databases">
        <authorList>
            <person name="Harkins D.M."/>
            <person name="Madupu R."/>
            <person name="Durkin A.S."/>
            <person name="Torralba M."/>
            <person name="Methe B."/>
            <person name="Sutton G.G."/>
            <person name="Nelson K.E."/>
        </authorList>
    </citation>
    <scope>NUCLEOTIDE SEQUENCE [LARGE SCALE GENOMIC DNA]</scope>
    <source>
        <strain evidence="2 3">F0490</strain>
    </source>
</reference>
<protein>
    <submittedName>
        <fullName evidence="2">Acetyltransferase, GNAT family</fullName>
    </submittedName>
</protein>
<organism evidence="2 3">
    <name type="scientific">Schaalia georgiae F0490</name>
    <dbReference type="NCBI Taxonomy" id="1125717"/>
    <lineage>
        <taxon>Bacteria</taxon>
        <taxon>Bacillati</taxon>
        <taxon>Actinomycetota</taxon>
        <taxon>Actinomycetes</taxon>
        <taxon>Actinomycetales</taxon>
        <taxon>Actinomycetaceae</taxon>
        <taxon>Schaalia</taxon>
    </lineage>
</organism>
<sequence length="210" mass="23439">MTLRCRAARHNDIEAMALIAAHGFEEYPLHGMMRPFMKPGASYFDFLVDLNTTMVRAYLRWRNALVVEQDGVAVAIALLNRVPVGLAGYIANGGLSMLRSASLASLLRFFAVTEEADRGAKENSDYDWYLEILAVAPGKRGQGIGSWVMRDVLPAYVRRRGGHRIAFITCTEDNVRFYKNSGCRVVHENEVALEGQTCPVWAFEKVAHAD</sequence>
<dbReference type="CDD" id="cd04301">
    <property type="entry name" value="NAT_SF"/>
    <property type="match status" value="1"/>
</dbReference>
<evidence type="ECO:0000259" key="1">
    <source>
        <dbReference type="PROSITE" id="PS51186"/>
    </source>
</evidence>
<dbReference type="Gene3D" id="3.40.630.30">
    <property type="match status" value="1"/>
</dbReference>
<keyword evidence="3" id="KW-1185">Reference proteome</keyword>
<dbReference type="PROSITE" id="PS51186">
    <property type="entry name" value="GNAT"/>
    <property type="match status" value="1"/>
</dbReference>
<name>J0NL48_9ACTO</name>
<dbReference type="Pfam" id="PF00583">
    <property type="entry name" value="Acetyltransf_1"/>
    <property type="match status" value="1"/>
</dbReference>
<comment type="caution">
    <text evidence="2">The sequence shown here is derived from an EMBL/GenBank/DDBJ whole genome shotgun (WGS) entry which is preliminary data.</text>
</comment>
<proteinExistence type="predicted"/>
<dbReference type="InterPro" id="IPR000182">
    <property type="entry name" value="GNAT_dom"/>
</dbReference>
<dbReference type="PANTHER" id="PTHR42791:SF1">
    <property type="entry name" value="N-ACETYLTRANSFERASE DOMAIN-CONTAINING PROTEIN"/>
    <property type="match status" value="1"/>
</dbReference>
<feature type="domain" description="N-acetyltransferase" evidence="1">
    <location>
        <begin position="3"/>
        <end position="199"/>
    </location>
</feature>